<reference evidence="3 4" key="1">
    <citation type="submission" date="2024-09" db="EMBL/GenBank/DDBJ databases">
        <title>Nodulacao em especies de Leguminosae Basais da Amazonia e Caracterizacao dos Rizobios e Bacterias Associadas aos Nodulos.</title>
        <authorList>
            <person name="Jambeiro I.C.A."/>
            <person name="Lopes I.S."/>
            <person name="Aguiar E.R.G.R."/>
            <person name="Santos A.F.J."/>
            <person name="Dos Santos J.M.F."/>
            <person name="Gross E."/>
        </authorList>
    </citation>
    <scope>NUCLEOTIDE SEQUENCE [LARGE SCALE GENOMIC DNA]</scope>
    <source>
        <strain evidence="3 4">BRUESC1165</strain>
    </source>
</reference>
<dbReference type="InterPro" id="IPR006121">
    <property type="entry name" value="HMA_dom"/>
</dbReference>
<dbReference type="Gene3D" id="3.30.70.100">
    <property type="match status" value="1"/>
</dbReference>
<name>A0ABV6Y5Z2_9HYPH</name>
<dbReference type="Proteomes" id="UP001593940">
    <property type="component" value="Unassembled WGS sequence"/>
</dbReference>
<gene>
    <name evidence="3" type="ORF">ACETIH_08220</name>
</gene>
<dbReference type="CDD" id="cd00371">
    <property type="entry name" value="HMA"/>
    <property type="match status" value="1"/>
</dbReference>
<keyword evidence="1" id="KW-0479">Metal-binding</keyword>
<sequence length="82" mass="8846">MRHFGKGVSMEEPRKDLLMQVEGMTCEGCVNSVTKAIQRLDPGAKVDVDLDHGRVHVVTTAQALEVTQALNAAGYEATGMTM</sequence>
<dbReference type="InterPro" id="IPR036163">
    <property type="entry name" value="HMA_dom_sf"/>
</dbReference>
<dbReference type="EMBL" id="JBHOMY010000022">
    <property type="protein sequence ID" value="MFC1456696.1"/>
    <property type="molecule type" value="Genomic_DNA"/>
</dbReference>
<dbReference type="SUPFAM" id="SSF55008">
    <property type="entry name" value="HMA, heavy metal-associated domain"/>
    <property type="match status" value="1"/>
</dbReference>
<proteinExistence type="predicted"/>
<dbReference type="InterPro" id="IPR017969">
    <property type="entry name" value="Heavy-metal-associated_CS"/>
</dbReference>
<keyword evidence="4" id="KW-1185">Reference proteome</keyword>
<dbReference type="PROSITE" id="PS01047">
    <property type="entry name" value="HMA_1"/>
    <property type="match status" value="1"/>
</dbReference>
<dbReference type="Pfam" id="PF00403">
    <property type="entry name" value="HMA"/>
    <property type="match status" value="1"/>
</dbReference>
<dbReference type="RefSeq" id="WP_377029380.1">
    <property type="nucleotide sequence ID" value="NZ_JBHOMY010000022.1"/>
</dbReference>
<evidence type="ECO:0000259" key="2">
    <source>
        <dbReference type="PROSITE" id="PS50846"/>
    </source>
</evidence>
<organism evidence="3 4">
    <name type="scientific">Microvirga arabica</name>
    <dbReference type="NCBI Taxonomy" id="1128671"/>
    <lineage>
        <taxon>Bacteria</taxon>
        <taxon>Pseudomonadati</taxon>
        <taxon>Pseudomonadota</taxon>
        <taxon>Alphaproteobacteria</taxon>
        <taxon>Hyphomicrobiales</taxon>
        <taxon>Methylobacteriaceae</taxon>
        <taxon>Microvirga</taxon>
    </lineage>
</organism>
<evidence type="ECO:0000313" key="3">
    <source>
        <dbReference type="EMBL" id="MFC1456696.1"/>
    </source>
</evidence>
<evidence type="ECO:0000256" key="1">
    <source>
        <dbReference type="ARBA" id="ARBA00022723"/>
    </source>
</evidence>
<dbReference type="PROSITE" id="PS50846">
    <property type="entry name" value="HMA_2"/>
    <property type="match status" value="1"/>
</dbReference>
<comment type="caution">
    <text evidence="3">The sequence shown here is derived from an EMBL/GenBank/DDBJ whole genome shotgun (WGS) entry which is preliminary data.</text>
</comment>
<protein>
    <submittedName>
        <fullName evidence="3">Heavy-metal-associated domain-containing protein</fullName>
    </submittedName>
</protein>
<evidence type="ECO:0000313" key="4">
    <source>
        <dbReference type="Proteomes" id="UP001593940"/>
    </source>
</evidence>
<accession>A0ABV6Y5Z2</accession>
<feature type="domain" description="HMA" evidence="2">
    <location>
        <begin position="15"/>
        <end position="78"/>
    </location>
</feature>